<dbReference type="GO" id="GO:0042273">
    <property type="term" value="P:ribosomal large subunit biogenesis"/>
    <property type="evidence" value="ECO:0007669"/>
    <property type="project" value="TreeGrafter"/>
</dbReference>
<sequence>MLNQLSRASGVFIPVTSLVLDCLEYRSSSNGHAGLGKACNFSSLLKVPKQLLKSQEFQEECILSALEQLSAHFAQWSYNISFPELATIPLIVLKSFHEKTTAESLRRLVRHLTDQVEQNSDFVQRKRDEVAFSPSDHASAESFLQFEKSSSNAPFIQYLSNIQQKSSSRKLGAR</sequence>
<dbReference type="GO" id="GO:0030690">
    <property type="term" value="C:Noc1p-Noc2p complex"/>
    <property type="evidence" value="ECO:0007669"/>
    <property type="project" value="TreeGrafter"/>
</dbReference>
<dbReference type="EMBL" id="GDJX01013632">
    <property type="protein sequence ID" value="JAT54304.1"/>
    <property type="molecule type" value="Transcribed_RNA"/>
</dbReference>
<evidence type="ECO:0000256" key="3">
    <source>
        <dbReference type="ARBA" id="ARBA00023242"/>
    </source>
</evidence>
<dbReference type="AlphaFoldDB" id="A0A1D1YI65"/>
<name>A0A1D1YI65_9ARAE</name>
<accession>A0A1D1YI65</accession>
<evidence type="ECO:0000313" key="4">
    <source>
        <dbReference type="EMBL" id="JAT54304.1"/>
    </source>
</evidence>
<evidence type="ECO:0000256" key="2">
    <source>
        <dbReference type="ARBA" id="ARBA00005907"/>
    </source>
</evidence>
<protein>
    <submittedName>
        <fullName evidence="4">Nucleolar complex protein 2</fullName>
    </submittedName>
</protein>
<dbReference type="GO" id="GO:0005730">
    <property type="term" value="C:nucleolus"/>
    <property type="evidence" value="ECO:0007669"/>
    <property type="project" value="TreeGrafter"/>
</dbReference>
<evidence type="ECO:0000256" key="1">
    <source>
        <dbReference type="ARBA" id="ARBA00004123"/>
    </source>
</evidence>
<gene>
    <name evidence="4" type="primary">Os10g0495500</name>
    <name evidence="4" type="ORF">g.111561</name>
</gene>
<dbReference type="GO" id="GO:0005654">
    <property type="term" value="C:nucleoplasm"/>
    <property type="evidence" value="ECO:0007669"/>
    <property type="project" value="TreeGrafter"/>
</dbReference>
<keyword evidence="3" id="KW-0539">Nucleus</keyword>
<organism evidence="4">
    <name type="scientific">Anthurium amnicola</name>
    <dbReference type="NCBI Taxonomy" id="1678845"/>
    <lineage>
        <taxon>Eukaryota</taxon>
        <taxon>Viridiplantae</taxon>
        <taxon>Streptophyta</taxon>
        <taxon>Embryophyta</taxon>
        <taxon>Tracheophyta</taxon>
        <taxon>Spermatophyta</taxon>
        <taxon>Magnoliopsida</taxon>
        <taxon>Liliopsida</taxon>
        <taxon>Araceae</taxon>
        <taxon>Pothoideae</taxon>
        <taxon>Potheae</taxon>
        <taxon>Anthurium</taxon>
    </lineage>
</organism>
<comment type="subcellular location">
    <subcellularLocation>
        <location evidence="1">Nucleus</location>
    </subcellularLocation>
</comment>
<comment type="similarity">
    <text evidence="2">Belongs to the NOC2 family.</text>
</comment>
<reference evidence="4" key="1">
    <citation type="submission" date="2015-07" db="EMBL/GenBank/DDBJ databases">
        <title>Transcriptome Assembly of Anthurium amnicola.</title>
        <authorList>
            <person name="Suzuki J."/>
        </authorList>
    </citation>
    <scope>NUCLEOTIDE SEQUENCE</scope>
</reference>
<dbReference type="PANTHER" id="PTHR12687">
    <property type="entry name" value="NUCLEOLAR COMPLEX 2 AND RAD4-RELATED"/>
    <property type="match status" value="1"/>
</dbReference>
<proteinExistence type="inferred from homology"/>
<dbReference type="Pfam" id="PF03715">
    <property type="entry name" value="Noc2"/>
    <property type="match status" value="1"/>
</dbReference>
<dbReference type="GO" id="GO:0030691">
    <property type="term" value="C:Noc2p-Noc3p complex"/>
    <property type="evidence" value="ECO:0007669"/>
    <property type="project" value="TreeGrafter"/>
</dbReference>
<dbReference type="InterPro" id="IPR005343">
    <property type="entry name" value="Noc2"/>
</dbReference>
<dbReference type="PANTHER" id="PTHR12687:SF8">
    <property type="entry name" value="PROTEIN REBELOTE"/>
    <property type="match status" value="1"/>
</dbReference>